<gene>
    <name evidence="1" type="ordered locus">Mnod_4562</name>
</gene>
<dbReference type="OrthoDB" id="7996229at2"/>
<evidence type="ECO:0000313" key="1">
    <source>
        <dbReference type="EMBL" id="ACL59429.1"/>
    </source>
</evidence>
<dbReference type="AlphaFoldDB" id="B8ID37"/>
<dbReference type="HOGENOM" id="CLU_180729_0_0_5"/>
<sequence>MTRRRFNAASEFQTEQQLDSLARALRRLTQHRGYDRSVIVSAVLKRVLAPSGSFPQVPPSVEELRARLDAVCVDRKMLDYLLHNLAAEMDVAHRRSVEGV</sequence>
<evidence type="ECO:0000313" key="2">
    <source>
        <dbReference type="Proteomes" id="UP000008207"/>
    </source>
</evidence>
<dbReference type="eggNOG" id="ENOG503120E">
    <property type="taxonomic scope" value="Bacteria"/>
</dbReference>
<proteinExistence type="predicted"/>
<protein>
    <submittedName>
        <fullName evidence="1">Uncharacterized protein</fullName>
    </submittedName>
</protein>
<organism evidence="1 2">
    <name type="scientific">Methylobacterium nodulans (strain LMG 21967 / CNCM I-2342 / ORS 2060)</name>
    <dbReference type="NCBI Taxonomy" id="460265"/>
    <lineage>
        <taxon>Bacteria</taxon>
        <taxon>Pseudomonadati</taxon>
        <taxon>Pseudomonadota</taxon>
        <taxon>Alphaproteobacteria</taxon>
        <taxon>Hyphomicrobiales</taxon>
        <taxon>Methylobacteriaceae</taxon>
        <taxon>Methylobacterium</taxon>
    </lineage>
</organism>
<dbReference type="RefSeq" id="WP_015931067.1">
    <property type="nucleotide sequence ID" value="NC_011894.1"/>
</dbReference>
<keyword evidence="2" id="KW-1185">Reference proteome</keyword>
<reference evidence="1 2" key="1">
    <citation type="submission" date="2009-01" db="EMBL/GenBank/DDBJ databases">
        <title>Complete sequence of chromosome of Methylobacterium nodulans ORS 2060.</title>
        <authorList>
            <consortium name="US DOE Joint Genome Institute"/>
            <person name="Lucas S."/>
            <person name="Copeland A."/>
            <person name="Lapidus A."/>
            <person name="Glavina del Rio T."/>
            <person name="Dalin E."/>
            <person name="Tice H."/>
            <person name="Bruce D."/>
            <person name="Goodwin L."/>
            <person name="Pitluck S."/>
            <person name="Sims D."/>
            <person name="Brettin T."/>
            <person name="Detter J.C."/>
            <person name="Han C."/>
            <person name="Larimer F."/>
            <person name="Land M."/>
            <person name="Hauser L."/>
            <person name="Kyrpides N."/>
            <person name="Ivanova N."/>
            <person name="Marx C.J."/>
            <person name="Richardson P."/>
        </authorList>
    </citation>
    <scope>NUCLEOTIDE SEQUENCE [LARGE SCALE GENOMIC DNA]</scope>
    <source>
        <strain evidence="2">LMG 21967 / CNCM I-2342 / ORS 2060</strain>
    </source>
</reference>
<name>B8ID37_METNO</name>
<dbReference type="KEGG" id="mno:Mnod_4562"/>
<accession>B8ID37</accession>
<dbReference type="EMBL" id="CP001349">
    <property type="protein sequence ID" value="ACL59429.1"/>
    <property type="molecule type" value="Genomic_DNA"/>
</dbReference>
<dbReference type="Proteomes" id="UP000008207">
    <property type="component" value="Chromosome"/>
</dbReference>